<evidence type="ECO:0000256" key="7">
    <source>
        <dbReference type="ARBA" id="ARBA00023014"/>
    </source>
</evidence>
<name>A0A9Q8ZQ28_9LACO</name>
<dbReference type="Gene3D" id="1.10.260.50">
    <property type="match status" value="1"/>
</dbReference>
<evidence type="ECO:0000259" key="9">
    <source>
        <dbReference type="Pfam" id="PF00266"/>
    </source>
</evidence>
<dbReference type="Gene3D" id="3.40.640.10">
    <property type="entry name" value="Type I PLP-dependent aspartate aminotransferase-like (Major domain)"/>
    <property type="match status" value="1"/>
</dbReference>
<accession>A0A9Q8ZQ28</accession>
<dbReference type="AlphaFoldDB" id="A0A9Q8ZQ28"/>
<keyword evidence="5" id="KW-0663">Pyridoxal phosphate</keyword>
<comment type="similarity">
    <text evidence="2">Belongs to the class-V pyridoxal-phosphate-dependent aminotransferase family. NifS/IscS subfamily.</text>
</comment>
<evidence type="ECO:0000256" key="2">
    <source>
        <dbReference type="ARBA" id="ARBA00006490"/>
    </source>
</evidence>
<dbReference type="Gene3D" id="3.90.1150.10">
    <property type="entry name" value="Aspartate Aminotransferase, domain 1"/>
    <property type="match status" value="1"/>
</dbReference>
<dbReference type="GO" id="GO:0051536">
    <property type="term" value="F:iron-sulfur cluster binding"/>
    <property type="evidence" value="ECO:0007669"/>
    <property type="project" value="UniProtKB-KW"/>
</dbReference>
<protein>
    <submittedName>
        <fullName evidence="10">Cysteine desulfurase</fullName>
    </submittedName>
</protein>
<evidence type="ECO:0000256" key="4">
    <source>
        <dbReference type="ARBA" id="ARBA00022723"/>
    </source>
</evidence>
<organism evidence="10 11">
    <name type="scientific">Fructilactobacillus cliffordii</name>
    <dbReference type="NCBI Taxonomy" id="2940299"/>
    <lineage>
        <taxon>Bacteria</taxon>
        <taxon>Bacillati</taxon>
        <taxon>Bacillota</taxon>
        <taxon>Bacilli</taxon>
        <taxon>Lactobacillales</taxon>
        <taxon>Lactobacillaceae</taxon>
        <taxon>Fructilactobacillus</taxon>
    </lineage>
</organism>
<dbReference type="PANTHER" id="PTHR11601">
    <property type="entry name" value="CYSTEINE DESULFURYLASE FAMILY MEMBER"/>
    <property type="match status" value="1"/>
</dbReference>
<dbReference type="GO" id="GO:0031071">
    <property type="term" value="F:cysteine desulfurase activity"/>
    <property type="evidence" value="ECO:0007669"/>
    <property type="project" value="UniProtKB-EC"/>
</dbReference>
<proteinExistence type="inferred from homology"/>
<keyword evidence="11" id="KW-1185">Reference proteome</keyword>
<keyword evidence="3" id="KW-0808">Transferase</keyword>
<keyword evidence="4" id="KW-0479">Metal-binding</keyword>
<dbReference type="InterPro" id="IPR000192">
    <property type="entry name" value="Aminotrans_V_dom"/>
</dbReference>
<dbReference type="GO" id="GO:0046872">
    <property type="term" value="F:metal ion binding"/>
    <property type="evidence" value="ECO:0007669"/>
    <property type="project" value="UniProtKB-KW"/>
</dbReference>
<dbReference type="InterPro" id="IPR015424">
    <property type="entry name" value="PyrdxlP-dep_Trfase"/>
</dbReference>
<dbReference type="Pfam" id="PF00266">
    <property type="entry name" value="Aminotran_5"/>
    <property type="match status" value="1"/>
</dbReference>
<evidence type="ECO:0000256" key="8">
    <source>
        <dbReference type="ARBA" id="ARBA00050776"/>
    </source>
</evidence>
<dbReference type="SUPFAM" id="SSF53383">
    <property type="entry name" value="PLP-dependent transferases"/>
    <property type="match status" value="1"/>
</dbReference>
<evidence type="ECO:0000256" key="5">
    <source>
        <dbReference type="ARBA" id="ARBA00022898"/>
    </source>
</evidence>
<comment type="catalytic activity">
    <reaction evidence="8">
        <text>(sulfur carrier)-H + L-cysteine = (sulfur carrier)-SH + L-alanine</text>
        <dbReference type="Rhea" id="RHEA:43892"/>
        <dbReference type="Rhea" id="RHEA-COMP:14737"/>
        <dbReference type="Rhea" id="RHEA-COMP:14739"/>
        <dbReference type="ChEBI" id="CHEBI:29917"/>
        <dbReference type="ChEBI" id="CHEBI:35235"/>
        <dbReference type="ChEBI" id="CHEBI:57972"/>
        <dbReference type="ChEBI" id="CHEBI:64428"/>
        <dbReference type="EC" id="2.8.1.7"/>
    </reaction>
</comment>
<dbReference type="InterPro" id="IPR015421">
    <property type="entry name" value="PyrdxlP-dep_Trfase_major"/>
</dbReference>
<dbReference type="PIRSF" id="PIRSF005572">
    <property type="entry name" value="NifS"/>
    <property type="match status" value="1"/>
</dbReference>
<sequence length="386" mass="42493">MSEIYLDHAATTPISAPVLAELTKQYQNTFGNPSTLYQLGRQANQVLEDSRHVMAASINAQDSEIVFTSGGTESDNTAIIRTAEARQDLGKHLITTAIEHEAVLKPMHYLEQHGYRVTYLPVDEHGTIRMADLEAALDDETTLVSIMSVNNEVGSMMPIHEIGELLKDHQAWFHTDAVQAYGLEDIDVELDHIDLVSTSAHKLYGPKLLGFLYRRSDLKFPSYIMGGDQEDKRRAGTQNVPAIAGFATAVQQLPAAQKQELRDRFRGFRDQILTGFADHEILVHVNGPKAGAGSPHVLNLWFPGTSTYVLQNNLDLDGIAVSGGSACTAGNLEPSHVLTAMFGKDSPRLSESIRVSFGKDTTEAEIDQFVTTTSKIIHRLAERRKS</sequence>
<evidence type="ECO:0000313" key="10">
    <source>
        <dbReference type="EMBL" id="USS89469.1"/>
    </source>
</evidence>
<reference evidence="10" key="1">
    <citation type="submission" date="2022-05" db="EMBL/GenBank/DDBJ databases">
        <authorList>
            <person name="Oliphant S.A."/>
            <person name="Watson-Haigh N.S."/>
            <person name="Sumby K.M."/>
            <person name="Gardner J.M."/>
            <person name="Jiranek V."/>
        </authorList>
    </citation>
    <scope>NUCLEOTIDE SEQUENCE</scope>
    <source>
        <strain evidence="10">KI4_B1</strain>
    </source>
</reference>
<evidence type="ECO:0000256" key="6">
    <source>
        <dbReference type="ARBA" id="ARBA00023004"/>
    </source>
</evidence>
<evidence type="ECO:0000256" key="1">
    <source>
        <dbReference type="ARBA" id="ARBA00001933"/>
    </source>
</evidence>
<comment type="cofactor">
    <cofactor evidence="1">
        <name>pyridoxal 5'-phosphate</name>
        <dbReference type="ChEBI" id="CHEBI:597326"/>
    </cofactor>
</comment>
<dbReference type="Proteomes" id="UP001055911">
    <property type="component" value="Chromosome"/>
</dbReference>
<dbReference type="RefSeq" id="WP_252767019.1">
    <property type="nucleotide sequence ID" value="NZ_CP097119.1"/>
</dbReference>
<dbReference type="FunFam" id="3.40.640.10:FF:000084">
    <property type="entry name" value="IscS-like cysteine desulfurase"/>
    <property type="match status" value="1"/>
</dbReference>
<evidence type="ECO:0000313" key="11">
    <source>
        <dbReference type="Proteomes" id="UP001055911"/>
    </source>
</evidence>
<dbReference type="PANTHER" id="PTHR11601:SF34">
    <property type="entry name" value="CYSTEINE DESULFURASE"/>
    <property type="match status" value="1"/>
</dbReference>
<keyword evidence="6" id="KW-0408">Iron</keyword>
<evidence type="ECO:0000256" key="3">
    <source>
        <dbReference type="ARBA" id="ARBA00022679"/>
    </source>
</evidence>
<dbReference type="InterPro" id="IPR016454">
    <property type="entry name" value="Cysteine_dSase"/>
</dbReference>
<gene>
    <name evidence="10" type="ORF">M3M40_01395</name>
</gene>
<dbReference type="EMBL" id="CP097119">
    <property type="protein sequence ID" value="USS89469.1"/>
    <property type="molecule type" value="Genomic_DNA"/>
</dbReference>
<dbReference type="InterPro" id="IPR015422">
    <property type="entry name" value="PyrdxlP-dep_Trfase_small"/>
</dbReference>
<feature type="domain" description="Aminotransferase class V" evidence="9">
    <location>
        <begin position="4"/>
        <end position="369"/>
    </location>
</feature>
<keyword evidence="7" id="KW-0411">Iron-sulfur</keyword>